<protein>
    <recommendedName>
        <fullName evidence="2">palmitoyl-protein hydrolase</fullName>
        <ecNumber evidence="2">3.1.2.22</ecNumber>
    </recommendedName>
</protein>
<dbReference type="AlphaFoldDB" id="T1G216"/>
<name>T1G216_HELRO</name>
<dbReference type="EMBL" id="AMQM01003379">
    <property type="status" value="NOT_ANNOTATED_CDS"/>
    <property type="molecule type" value="Genomic_DNA"/>
</dbReference>
<keyword evidence="7" id="KW-1185">Reference proteome</keyword>
<evidence type="ECO:0000313" key="6">
    <source>
        <dbReference type="EnsemblMetazoa" id="HelroP75154"/>
    </source>
</evidence>
<dbReference type="Gene3D" id="3.40.50.1820">
    <property type="entry name" value="alpha/beta hydrolase"/>
    <property type="match status" value="1"/>
</dbReference>
<dbReference type="EMBL" id="KB096134">
    <property type="protein sequence ID" value="ESO08045.1"/>
    <property type="molecule type" value="Genomic_DNA"/>
</dbReference>
<dbReference type="OrthoDB" id="2418081at2759"/>
<dbReference type="KEGG" id="hro:HELRODRAFT_75154"/>
<dbReference type="PANTHER" id="PTHR10655">
    <property type="entry name" value="LYSOPHOSPHOLIPASE-RELATED"/>
    <property type="match status" value="1"/>
</dbReference>
<reference evidence="6" key="3">
    <citation type="submission" date="2015-06" db="UniProtKB">
        <authorList>
            <consortium name="EnsemblMetazoa"/>
        </authorList>
    </citation>
    <scope>IDENTIFICATION</scope>
</reference>
<accession>T1G216</accession>
<dbReference type="PANTHER" id="PTHR10655:SF17">
    <property type="entry name" value="LYSOPHOSPHOLIPASE-LIKE PROTEIN 1"/>
    <property type="match status" value="1"/>
</dbReference>
<keyword evidence="3" id="KW-0378">Hydrolase</keyword>
<evidence type="ECO:0000313" key="5">
    <source>
        <dbReference type="EMBL" id="ESO08045.1"/>
    </source>
</evidence>
<dbReference type="GeneID" id="20215114"/>
<dbReference type="SUPFAM" id="SSF53474">
    <property type="entry name" value="alpha/beta-Hydrolases"/>
    <property type="match status" value="1"/>
</dbReference>
<dbReference type="HOGENOM" id="CLU_049413_3_6_1"/>
<dbReference type="STRING" id="6412.T1G216"/>
<dbReference type="Proteomes" id="UP000015101">
    <property type="component" value="Unassembled WGS sequence"/>
</dbReference>
<dbReference type="GO" id="GO:0005737">
    <property type="term" value="C:cytoplasm"/>
    <property type="evidence" value="ECO:0000318"/>
    <property type="project" value="GO_Central"/>
</dbReference>
<dbReference type="GO" id="GO:0042997">
    <property type="term" value="P:negative regulation of Golgi to plasma membrane protein transport"/>
    <property type="evidence" value="ECO:0000318"/>
    <property type="project" value="GO_Central"/>
</dbReference>
<dbReference type="InterPro" id="IPR029058">
    <property type="entry name" value="AB_hydrolase_fold"/>
</dbReference>
<dbReference type="CTD" id="20215114"/>
<organism evidence="6 7">
    <name type="scientific">Helobdella robusta</name>
    <name type="common">Californian leech</name>
    <dbReference type="NCBI Taxonomy" id="6412"/>
    <lineage>
        <taxon>Eukaryota</taxon>
        <taxon>Metazoa</taxon>
        <taxon>Spiralia</taxon>
        <taxon>Lophotrochozoa</taxon>
        <taxon>Annelida</taxon>
        <taxon>Clitellata</taxon>
        <taxon>Hirudinea</taxon>
        <taxon>Rhynchobdellida</taxon>
        <taxon>Glossiphoniidae</taxon>
        <taxon>Helobdella</taxon>
    </lineage>
</organism>
<dbReference type="eggNOG" id="KOG2112">
    <property type="taxonomic scope" value="Eukaryota"/>
</dbReference>
<gene>
    <name evidence="6" type="primary">20215114</name>
    <name evidence="5" type="ORF">HELRODRAFT_75154</name>
</gene>
<reference evidence="5 7" key="2">
    <citation type="journal article" date="2013" name="Nature">
        <title>Insights into bilaterian evolution from three spiralian genomes.</title>
        <authorList>
            <person name="Simakov O."/>
            <person name="Marletaz F."/>
            <person name="Cho S.J."/>
            <person name="Edsinger-Gonzales E."/>
            <person name="Havlak P."/>
            <person name="Hellsten U."/>
            <person name="Kuo D.H."/>
            <person name="Larsson T."/>
            <person name="Lv J."/>
            <person name="Arendt D."/>
            <person name="Savage R."/>
            <person name="Osoegawa K."/>
            <person name="de Jong P."/>
            <person name="Grimwood J."/>
            <person name="Chapman J.A."/>
            <person name="Shapiro H."/>
            <person name="Aerts A."/>
            <person name="Otillar R.P."/>
            <person name="Terry A.Y."/>
            <person name="Boore J.L."/>
            <person name="Grigoriev I.V."/>
            <person name="Lindberg D.R."/>
            <person name="Seaver E.C."/>
            <person name="Weisblat D.A."/>
            <person name="Putnam N.H."/>
            <person name="Rokhsar D.S."/>
        </authorList>
    </citation>
    <scope>NUCLEOTIDE SEQUENCE</scope>
</reference>
<dbReference type="RefSeq" id="XP_009013834.1">
    <property type="nucleotide sequence ID" value="XM_009015586.1"/>
</dbReference>
<dbReference type="InParanoid" id="T1G216"/>
<dbReference type="InterPro" id="IPR003140">
    <property type="entry name" value="PLipase/COase/thioEstase"/>
</dbReference>
<dbReference type="OMA" id="LEYPHIK"/>
<dbReference type="EC" id="3.1.2.22" evidence="2"/>
<evidence type="ECO:0000259" key="4">
    <source>
        <dbReference type="Pfam" id="PF02230"/>
    </source>
</evidence>
<dbReference type="GO" id="GO:0008474">
    <property type="term" value="F:palmitoyl-(protein) hydrolase activity"/>
    <property type="evidence" value="ECO:0000318"/>
    <property type="project" value="GO_Central"/>
</dbReference>
<proteinExistence type="inferred from homology"/>
<evidence type="ECO:0000256" key="3">
    <source>
        <dbReference type="ARBA" id="ARBA00022801"/>
    </source>
</evidence>
<dbReference type="EnsemblMetazoa" id="HelroT75154">
    <property type="protein sequence ID" value="HelroP75154"/>
    <property type="gene ID" value="HelroG75154"/>
</dbReference>
<reference evidence="7" key="1">
    <citation type="submission" date="2012-12" db="EMBL/GenBank/DDBJ databases">
        <authorList>
            <person name="Hellsten U."/>
            <person name="Grimwood J."/>
            <person name="Chapman J.A."/>
            <person name="Shapiro H."/>
            <person name="Aerts A."/>
            <person name="Otillar R.P."/>
            <person name="Terry A.Y."/>
            <person name="Boore J.L."/>
            <person name="Simakov O."/>
            <person name="Marletaz F."/>
            <person name="Cho S.-J."/>
            <person name="Edsinger-Gonzales E."/>
            <person name="Havlak P."/>
            <person name="Kuo D.-H."/>
            <person name="Larsson T."/>
            <person name="Lv J."/>
            <person name="Arendt D."/>
            <person name="Savage R."/>
            <person name="Osoegawa K."/>
            <person name="de Jong P."/>
            <person name="Lindberg D.R."/>
            <person name="Seaver E.C."/>
            <person name="Weisblat D.A."/>
            <person name="Putnam N.H."/>
            <person name="Grigoriev I.V."/>
            <person name="Rokhsar D.S."/>
        </authorList>
    </citation>
    <scope>NUCLEOTIDE SEQUENCE</scope>
</reference>
<evidence type="ECO:0000313" key="7">
    <source>
        <dbReference type="Proteomes" id="UP000015101"/>
    </source>
</evidence>
<dbReference type="InterPro" id="IPR050565">
    <property type="entry name" value="LYPA1-2/EST-like"/>
</dbReference>
<evidence type="ECO:0000256" key="2">
    <source>
        <dbReference type="ARBA" id="ARBA00012423"/>
    </source>
</evidence>
<feature type="domain" description="Phospholipase/carboxylesterase/thioesterase" evidence="4">
    <location>
        <begin position="7"/>
        <end position="225"/>
    </location>
</feature>
<sequence length="229" mass="25830">GLIKLKSVIVPALKKHSASLIFLHGSGDSGNGVKEWLDSLLNREFAFQHIKLIFPTAPERLFYTPFQETMRVWFDREKISPLGKENYDLIDSMACNIKDIIQEEIDSGISINRIIIGGGFSMGGAMAFHVGYRFCQDLAGVFSISAFLNDDSEVYKAVKTSSKRMPPLYQAHGSKDELVLLLWGKNTNAELSKLGVDTKMNVYQNLAHQMNRKEIQDLSEWIYNVIPPE</sequence>
<dbReference type="Pfam" id="PF02230">
    <property type="entry name" value="Abhydrolase_2"/>
    <property type="match status" value="1"/>
</dbReference>
<dbReference type="FunCoup" id="T1G216">
    <property type="interactions" value="432"/>
</dbReference>
<comment type="similarity">
    <text evidence="1">Belongs to the AB hydrolase superfamily. AB hydrolase 2 family.</text>
</comment>
<evidence type="ECO:0000256" key="1">
    <source>
        <dbReference type="ARBA" id="ARBA00006499"/>
    </source>
</evidence>